<dbReference type="OrthoDB" id="1908495at2"/>
<dbReference type="RefSeq" id="WP_073024805.1">
    <property type="nucleotide sequence ID" value="NZ_FQZS01000005.1"/>
</dbReference>
<accession>A0A1M6CJE4</accession>
<sequence length="123" mass="14262">MINRSEITLNLSFGRTVNNMFLAHSEGGKNIAILFPGGDNTTDVPTLHYTRKAALLAVCDVLSLEYGYRVDYATIAQPEIMDIVTLECHEVINRCVKEEYERIFFKQKYWTLFFFENCRAIRQ</sequence>
<name>A0A1M6CJE4_9FIRM</name>
<dbReference type="STRING" id="1122184.SAMN02745176_00808"/>
<dbReference type="EMBL" id="FQZS01000005">
    <property type="protein sequence ID" value="SHI61099.1"/>
    <property type="molecule type" value="Genomic_DNA"/>
</dbReference>
<organism evidence="1 2">
    <name type="scientific">Lutispora thermophila DSM 19022</name>
    <dbReference type="NCBI Taxonomy" id="1122184"/>
    <lineage>
        <taxon>Bacteria</taxon>
        <taxon>Bacillati</taxon>
        <taxon>Bacillota</taxon>
        <taxon>Clostridia</taxon>
        <taxon>Lutisporales</taxon>
        <taxon>Lutisporaceae</taxon>
        <taxon>Lutispora</taxon>
    </lineage>
</organism>
<dbReference type="Proteomes" id="UP000184442">
    <property type="component" value="Unassembled WGS sequence"/>
</dbReference>
<keyword evidence="2" id="KW-1185">Reference proteome</keyword>
<evidence type="ECO:0000313" key="1">
    <source>
        <dbReference type="EMBL" id="SHI61099.1"/>
    </source>
</evidence>
<dbReference type="AlphaFoldDB" id="A0A1M6CJE4"/>
<reference evidence="1 2" key="1">
    <citation type="submission" date="2016-11" db="EMBL/GenBank/DDBJ databases">
        <authorList>
            <person name="Jaros S."/>
            <person name="Januszkiewicz K."/>
            <person name="Wedrychowicz H."/>
        </authorList>
    </citation>
    <scope>NUCLEOTIDE SEQUENCE [LARGE SCALE GENOMIC DNA]</scope>
    <source>
        <strain evidence="1 2">DSM 19022</strain>
    </source>
</reference>
<evidence type="ECO:0000313" key="2">
    <source>
        <dbReference type="Proteomes" id="UP000184442"/>
    </source>
</evidence>
<proteinExistence type="predicted"/>
<evidence type="ECO:0008006" key="3">
    <source>
        <dbReference type="Google" id="ProtNLM"/>
    </source>
</evidence>
<protein>
    <recommendedName>
        <fullName evidence="3">Alpha/beta hydrolase family protein</fullName>
    </recommendedName>
</protein>
<gene>
    <name evidence="1" type="ORF">SAMN02745176_00808</name>
</gene>